<sequence>MGGLGSGKRFGRRTKPLADDCWDIDTVYFGRRGLLKPGTHQSGDLTRTYTSLLGQERSSTIEYTIDLRDPDRAYVELRYRLVLADTSFTYPVRLVSTGCAFGGVRWWFLCPLVRDGVPCRRRVRVLYLRGGYYGCRACHRLSYASTQNSDRRVSAYRRAGGNAETYAETARGGSLAELSFSLKLLEGEIHRL</sequence>
<dbReference type="EMBL" id="NIDE01000007">
    <property type="protein sequence ID" value="OWK41144.1"/>
    <property type="molecule type" value="Genomic_DNA"/>
</dbReference>
<evidence type="ECO:0000313" key="2">
    <source>
        <dbReference type="Proteomes" id="UP000214646"/>
    </source>
</evidence>
<evidence type="ECO:0000313" key="1">
    <source>
        <dbReference type="EMBL" id="OWK41144.1"/>
    </source>
</evidence>
<accession>A0A225DN72</accession>
<dbReference type="OrthoDB" id="5951715at2"/>
<name>A0A225DN72_9BACT</name>
<keyword evidence="2" id="KW-1185">Reference proteome</keyword>
<gene>
    <name evidence="1" type="ORF">FRUB_05036</name>
</gene>
<protein>
    <submittedName>
        <fullName evidence="1">Uncharacterized protein</fullName>
    </submittedName>
</protein>
<organism evidence="1 2">
    <name type="scientific">Fimbriiglobus ruber</name>
    <dbReference type="NCBI Taxonomy" id="1908690"/>
    <lineage>
        <taxon>Bacteria</taxon>
        <taxon>Pseudomonadati</taxon>
        <taxon>Planctomycetota</taxon>
        <taxon>Planctomycetia</taxon>
        <taxon>Gemmatales</taxon>
        <taxon>Gemmataceae</taxon>
        <taxon>Fimbriiglobus</taxon>
    </lineage>
</organism>
<proteinExistence type="predicted"/>
<dbReference type="AlphaFoldDB" id="A0A225DN72"/>
<dbReference type="Proteomes" id="UP000214646">
    <property type="component" value="Unassembled WGS sequence"/>
</dbReference>
<dbReference type="RefSeq" id="WP_088256088.1">
    <property type="nucleotide sequence ID" value="NZ_NIDE01000007.1"/>
</dbReference>
<reference evidence="2" key="1">
    <citation type="submission" date="2017-06" db="EMBL/GenBank/DDBJ databases">
        <title>Genome analysis of Fimbriiglobus ruber SP5, the first member of the order Planctomycetales with confirmed chitinolytic capability.</title>
        <authorList>
            <person name="Ravin N.V."/>
            <person name="Rakitin A.L."/>
            <person name="Ivanova A.A."/>
            <person name="Beletsky A.V."/>
            <person name="Kulichevskaya I.S."/>
            <person name="Mardanov A.V."/>
            <person name="Dedysh S.N."/>
        </authorList>
    </citation>
    <scope>NUCLEOTIDE SEQUENCE [LARGE SCALE GENOMIC DNA]</scope>
    <source>
        <strain evidence="2">SP5</strain>
    </source>
</reference>
<comment type="caution">
    <text evidence="1">The sequence shown here is derived from an EMBL/GenBank/DDBJ whole genome shotgun (WGS) entry which is preliminary data.</text>
</comment>